<organism evidence="3 4">
    <name type="scientific">Arsenicibacter rosenii</name>
    <dbReference type="NCBI Taxonomy" id="1750698"/>
    <lineage>
        <taxon>Bacteria</taxon>
        <taxon>Pseudomonadati</taxon>
        <taxon>Bacteroidota</taxon>
        <taxon>Cytophagia</taxon>
        <taxon>Cytophagales</taxon>
        <taxon>Spirosomataceae</taxon>
        <taxon>Arsenicibacter</taxon>
    </lineage>
</organism>
<dbReference type="RefSeq" id="WP_071506188.1">
    <property type="nucleotide sequence ID" value="NZ_MORL01000027.1"/>
</dbReference>
<keyword evidence="4" id="KW-1185">Reference proteome</keyword>
<evidence type="ECO:0000313" key="4">
    <source>
        <dbReference type="Proteomes" id="UP000181790"/>
    </source>
</evidence>
<dbReference type="AlphaFoldDB" id="A0A1S2VBR6"/>
<accession>A0A1S2VBR6</accession>
<sequence>MTFCFQLRCRTLLAAFLLYSAAAQSQSLEKLSASVVTRQVQQGKSVTIKGDMYYQRNGNMVTHFTYPREVIILANKLGETRIYDPKQNAVLRYQNAMFSTQTTQLAYFLNGNTTDMGLTQIGYVQDKTYYVQKLLVTEWKLKVADPKAQIQRIKIVYDKMNPVYMHYAGGDGKLIRKVFYYNYQPIEGRPFPTTSTEIVYADKDSSVSKTTYGGFLLNGSANSPYFNYTIPANAKVH</sequence>
<evidence type="ECO:0008006" key="5">
    <source>
        <dbReference type="Google" id="ProtNLM"/>
    </source>
</evidence>
<proteinExistence type="predicted"/>
<feature type="signal peptide" evidence="2">
    <location>
        <begin position="1"/>
        <end position="25"/>
    </location>
</feature>
<evidence type="ECO:0000313" key="3">
    <source>
        <dbReference type="EMBL" id="OIN56164.1"/>
    </source>
</evidence>
<dbReference type="EMBL" id="MORL01000027">
    <property type="protein sequence ID" value="OIN56164.1"/>
    <property type="molecule type" value="Genomic_DNA"/>
</dbReference>
<protein>
    <recommendedName>
        <fullName evidence="5">Outer membrane lipoprotein-sorting protein</fullName>
    </recommendedName>
</protein>
<evidence type="ECO:0000256" key="2">
    <source>
        <dbReference type="SAM" id="SignalP"/>
    </source>
</evidence>
<feature type="chain" id="PRO_5010182385" description="Outer membrane lipoprotein-sorting protein" evidence="2">
    <location>
        <begin position="26"/>
        <end position="237"/>
    </location>
</feature>
<name>A0A1S2VBR6_9BACT</name>
<reference evidence="3 4" key="1">
    <citation type="submission" date="2016-10" db="EMBL/GenBank/DDBJ databases">
        <title>Arsenicibacter rosenii gen. nov., sp. nov., an efficient arsenic-methylating bacterium isolated from an arsenic-contaminated paddy soil.</title>
        <authorList>
            <person name="Huang K."/>
        </authorList>
    </citation>
    <scope>NUCLEOTIDE SEQUENCE [LARGE SCALE GENOMIC DNA]</scope>
    <source>
        <strain evidence="3 4">SM-1</strain>
    </source>
</reference>
<dbReference type="InterPro" id="IPR029046">
    <property type="entry name" value="LolA/LolB/LppX"/>
</dbReference>
<dbReference type="SUPFAM" id="SSF89392">
    <property type="entry name" value="Prokaryotic lipoproteins and lipoprotein localization factors"/>
    <property type="match status" value="1"/>
</dbReference>
<keyword evidence="1 2" id="KW-0732">Signal</keyword>
<gene>
    <name evidence="3" type="ORF">BLX24_26155</name>
</gene>
<dbReference type="Gene3D" id="2.50.20.10">
    <property type="entry name" value="Lipoprotein localisation LolA/LolB/LppX"/>
    <property type="match status" value="1"/>
</dbReference>
<evidence type="ECO:0000256" key="1">
    <source>
        <dbReference type="ARBA" id="ARBA00022729"/>
    </source>
</evidence>
<dbReference type="Proteomes" id="UP000181790">
    <property type="component" value="Unassembled WGS sequence"/>
</dbReference>
<comment type="caution">
    <text evidence="3">The sequence shown here is derived from an EMBL/GenBank/DDBJ whole genome shotgun (WGS) entry which is preliminary data.</text>
</comment>